<gene>
    <name evidence="1" type="ORF">CEXT_274611</name>
</gene>
<proteinExistence type="predicted"/>
<dbReference type="AlphaFoldDB" id="A0AAV4X911"/>
<sequence length="103" mass="11831">MYLLSIKFIQFHYLFFLFFKICRHTPHPVRQLCFRALVIVFGSFHKLINVQSYENGPQTCCYDLSDAGCQLGTTSCRALQCHTTDTLQGVRSNGGQFFSLPEK</sequence>
<evidence type="ECO:0000313" key="2">
    <source>
        <dbReference type="Proteomes" id="UP001054945"/>
    </source>
</evidence>
<comment type="caution">
    <text evidence="1">The sequence shown here is derived from an EMBL/GenBank/DDBJ whole genome shotgun (WGS) entry which is preliminary data.</text>
</comment>
<protein>
    <recommendedName>
        <fullName evidence="3">Secreted protein</fullName>
    </recommendedName>
</protein>
<evidence type="ECO:0000313" key="1">
    <source>
        <dbReference type="EMBL" id="GIY90451.1"/>
    </source>
</evidence>
<dbReference type="Proteomes" id="UP001054945">
    <property type="component" value="Unassembled WGS sequence"/>
</dbReference>
<organism evidence="1 2">
    <name type="scientific">Caerostris extrusa</name>
    <name type="common">Bark spider</name>
    <name type="synonym">Caerostris bankana</name>
    <dbReference type="NCBI Taxonomy" id="172846"/>
    <lineage>
        <taxon>Eukaryota</taxon>
        <taxon>Metazoa</taxon>
        <taxon>Ecdysozoa</taxon>
        <taxon>Arthropoda</taxon>
        <taxon>Chelicerata</taxon>
        <taxon>Arachnida</taxon>
        <taxon>Araneae</taxon>
        <taxon>Araneomorphae</taxon>
        <taxon>Entelegynae</taxon>
        <taxon>Araneoidea</taxon>
        <taxon>Araneidae</taxon>
        <taxon>Caerostris</taxon>
    </lineage>
</organism>
<keyword evidence="2" id="KW-1185">Reference proteome</keyword>
<accession>A0AAV4X911</accession>
<dbReference type="EMBL" id="BPLR01017319">
    <property type="protein sequence ID" value="GIY90451.1"/>
    <property type="molecule type" value="Genomic_DNA"/>
</dbReference>
<name>A0AAV4X911_CAEEX</name>
<reference evidence="1 2" key="1">
    <citation type="submission" date="2021-06" db="EMBL/GenBank/DDBJ databases">
        <title>Caerostris extrusa draft genome.</title>
        <authorList>
            <person name="Kono N."/>
            <person name="Arakawa K."/>
        </authorList>
    </citation>
    <scope>NUCLEOTIDE SEQUENCE [LARGE SCALE GENOMIC DNA]</scope>
</reference>
<evidence type="ECO:0008006" key="3">
    <source>
        <dbReference type="Google" id="ProtNLM"/>
    </source>
</evidence>